<dbReference type="InParanoid" id="K1RJX7"/>
<dbReference type="PANTHER" id="PTHR12864">
    <property type="entry name" value="RAN BINDING PROTEIN 9-RELATED"/>
    <property type="match status" value="1"/>
</dbReference>
<dbReference type="InterPro" id="IPR043136">
    <property type="entry name" value="B30.2/SPRY_sf"/>
</dbReference>
<dbReference type="InterPro" id="IPR013320">
    <property type="entry name" value="ConA-like_dom_sf"/>
</dbReference>
<name>K1RJX7_MAGGI</name>
<dbReference type="Gene3D" id="2.60.120.920">
    <property type="match status" value="1"/>
</dbReference>
<organism evidence="1">
    <name type="scientific">Magallana gigas</name>
    <name type="common">Pacific oyster</name>
    <name type="synonym">Crassostrea gigas</name>
    <dbReference type="NCBI Taxonomy" id="29159"/>
    <lineage>
        <taxon>Eukaryota</taxon>
        <taxon>Metazoa</taxon>
        <taxon>Spiralia</taxon>
        <taxon>Lophotrochozoa</taxon>
        <taxon>Mollusca</taxon>
        <taxon>Bivalvia</taxon>
        <taxon>Autobranchia</taxon>
        <taxon>Pteriomorphia</taxon>
        <taxon>Ostreida</taxon>
        <taxon>Ostreoidea</taxon>
        <taxon>Ostreidae</taxon>
        <taxon>Magallana</taxon>
    </lineage>
</organism>
<proteinExistence type="predicted"/>
<dbReference type="EMBL" id="JH816409">
    <property type="protein sequence ID" value="EKC34516.1"/>
    <property type="molecule type" value="Genomic_DNA"/>
</dbReference>
<protein>
    <submittedName>
        <fullName evidence="1">Ran-binding protein 10</fullName>
    </submittedName>
</protein>
<dbReference type="InterPro" id="IPR050618">
    <property type="entry name" value="Ubq-SigPath_Reg"/>
</dbReference>
<gene>
    <name evidence="1" type="ORF">CGI_10009466</name>
</gene>
<reference evidence="1" key="1">
    <citation type="journal article" date="2012" name="Nature">
        <title>The oyster genome reveals stress adaptation and complexity of shell formation.</title>
        <authorList>
            <person name="Zhang G."/>
            <person name="Fang X."/>
            <person name="Guo X."/>
            <person name="Li L."/>
            <person name="Luo R."/>
            <person name="Xu F."/>
            <person name="Yang P."/>
            <person name="Zhang L."/>
            <person name="Wang X."/>
            <person name="Qi H."/>
            <person name="Xiong Z."/>
            <person name="Que H."/>
            <person name="Xie Y."/>
            <person name="Holland P.W."/>
            <person name="Paps J."/>
            <person name="Zhu Y."/>
            <person name="Wu F."/>
            <person name="Chen Y."/>
            <person name="Wang J."/>
            <person name="Peng C."/>
            <person name="Meng J."/>
            <person name="Yang L."/>
            <person name="Liu J."/>
            <person name="Wen B."/>
            <person name="Zhang N."/>
            <person name="Huang Z."/>
            <person name="Zhu Q."/>
            <person name="Feng Y."/>
            <person name="Mount A."/>
            <person name="Hedgecock D."/>
            <person name="Xu Z."/>
            <person name="Liu Y."/>
            <person name="Domazet-Loso T."/>
            <person name="Du Y."/>
            <person name="Sun X."/>
            <person name="Zhang S."/>
            <person name="Liu B."/>
            <person name="Cheng P."/>
            <person name="Jiang X."/>
            <person name="Li J."/>
            <person name="Fan D."/>
            <person name="Wang W."/>
            <person name="Fu W."/>
            <person name="Wang T."/>
            <person name="Wang B."/>
            <person name="Zhang J."/>
            <person name="Peng Z."/>
            <person name="Li Y."/>
            <person name="Li N."/>
            <person name="Wang J."/>
            <person name="Chen M."/>
            <person name="He Y."/>
            <person name="Tan F."/>
            <person name="Song X."/>
            <person name="Zheng Q."/>
            <person name="Huang R."/>
            <person name="Yang H."/>
            <person name="Du X."/>
            <person name="Chen L."/>
            <person name="Yang M."/>
            <person name="Gaffney P.M."/>
            <person name="Wang S."/>
            <person name="Luo L."/>
            <person name="She Z."/>
            <person name="Ming Y."/>
            <person name="Huang W."/>
            <person name="Zhang S."/>
            <person name="Huang B."/>
            <person name="Zhang Y."/>
            <person name="Qu T."/>
            <person name="Ni P."/>
            <person name="Miao G."/>
            <person name="Wang J."/>
            <person name="Wang Q."/>
            <person name="Steinberg C.E."/>
            <person name="Wang H."/>
            <person name="Li N."/>
            <person name="Qian L."/>
            <person name="Zhang G."/>
            <person name="Li Y."/>
            <person name="Yang H."/>
            <person name="Liu X."/>
            <person name="Wang J."/>
            <person name="Yin Y."/>
            <person name="Wang J."/>
        </authorList>
    </citation>
    <scope>NUCLEOTIDE SEQUENCE [LARGE SCALE GENOMIC DNA]</scope>
    <source>
        <strain evidence="1">05x7-T-G4-1.051#20</strain>
    </source>
</reference>
<dbReference type="SUPFAM" id="SSF49899">
    <property type="entry name" value="Concanavalin A-like lectins/glucanases"/>
    <property type="match status" value="1"/>
</dbReference>
<dbReference type="AlphaFoldDB" id="K1RJX7"/>
<accession>K1RJX7</accession>
<evidence type="ECO:0000313" key="1">
    <source>
        <dbReference type="EMBL" id="EKC34516.1"/>
    </source>
</evidence>
<dbReference type="HOGENOM" id="CLU_2294364_0_0_1"/>
<sequence length="101" mass="11180">MAATSGFSSTESLNSSIQEIPDPLKQLYPAVNEEETPLPRAWSSKDKYNFIGLTQNNLRVHYKGVGKNHKDAASVRASHPIPPSCGIYYFEVRIISKGRDG</sequence>